<name>A0A915MMY4_MELJA</name>
<feature type="region of interest" description="Disordered" evidence="1">
    <location>
        <begin position="1"/>
        <end position="151"/>
    </location>
</feature>
<evidence type="ECO:0000256" key="1">
    <source>
        <dbReference type="SAM" id="MobiDB-lite"/>
    </source>
</evidence>
<sequence length="151" mass="16401">DGEELAGGGDDMEMDDEDRPGTSGSSRCFLKSANEYTRASMHTGPPIQFNAPPPLNTQFIPLPTQSSGALPPPRPSVMDPRQARFFASQQQQQNYPSIPPPPGASPPPQQSQINQQQFFQQTNGGDHSTPNLSSPPMFNHPPPLIPRAPKF</sequence>
<keyword evidence="2" id="KW-1185">Reference proteome</keyword>
<feature type="compositionally biased region" description="Polar residues" evidence="1">
    <location>
        <begin position="56"/>
        <end position="68"/>
    </location>
</feature>
<accession>A0A915MMY4</accession>
<proteinExistence type="predicted"/>
<evidence type="ECO:0000313" key="3">
    <source>
        <dbReference type="WBParaSite" id="scaffold47654_cov294.g24719"/>
    </source>
</evidence>
<reference evidence="3" key="1">
    <citation type="submission" date="2022-11" db="UniProtKB">
        <authorList>
            <consortium name="WormBaseParasite"/>
        </authorList>
    </citation>
    <scope>IDENTIFICATION</scope>
</reference>
<organism evidence="2 3">
    <name type="scientific">Meloidogyne javanica</name>
    <name type="common">Root-knot nematode worm</name>
    <dbReference type="NCBI Taxonomy" id="6303"/>
    <lineage>
        <taxon>Eukaryota</taxon>
        <taxon>Metazoa</taxon>
        <taxon>Ecdysozoa</taxon>
        <taxon>Nematoda</taxon>
        <taxon>Chromadorea</taxon>
        <taxon>Rhabditida</taxon>
        <taxon>Tylenchina</taxon>
        <taxon>Tylenchomorpha</taxon>
        <taxon>Tylenchoidea</taxon>
        <taxon>Meloidogynidae</taxon>
        <taxon>Meloidogyninae</taxon>
        <taxon>Meloidogyne</taxon>
        <taxon>Meloidogyne incognita group</taxon>
    </lineage>
</organism>
<evidence type="ECO:0000313" key="2">
    <source>
        <dbReference type="Proteomes" id="UP000887561"/>
    </source>
</evidence>
<feature type="compositionally biased region" description="Low complexity" evidence="1">
    <location>
        <begin position="110"/>
        <end position="121"/>
    </location>
</feature>
<feature type="compositionally biased region" description="Polar residues" evidence="1">
    <location>
        <begin position="122"/>
        <end position="136"/>
    </location>
</feature>
<dbReference type="WBParaSite" id="scaffold47654_cov294.g24719">
    <property type="protein sequence ID" value="scaffold47654_cov294.g24719"/>
    <property type="gene ID" value="scaffold47654_cov294.g24719"/>
</dbReference>
<feature type="compositionally biased region" description="Pro residues" evidence="1">
    <location>
        <begin position="138"/>
        <end position="151"/>
    </location>
</feature>
<feature type="compositionally biased region" description="Pro residues" evidence="1">
    <location>
        <begin position="97"/>
        <end position="109"/>
    </location>
</feature>
<feature type="compositionally biased region" description="Low complexity" evidence="1">
    <location>
        <begin position="83"/>
        <end position="96"/>
    </location>
</feature>
<dbReference type="Proteomes" id="UP000887561">
    <property type="component" value="Unplaced"/>
</dbReference>
<dbReference type="AlphaFoldDB" id="A0A915MMY4"/>
<feature type="compositionally biased region" description="Acidic residues" evidence="1">
    <location>
        <begin position="1"/>
        <end position="18"/>
    </location>
</feature>
<protein>
    <submittedName>
        <fullName evidence="3">Uncharacterized protein</fullName>
    </submittedName>
</protein>